<dbReference type="GO" id="GO:0004843">
    <property type="term" value="F:cysteine-type deubiquitinase activity"/>
    <property type="evidence" value="ECO:0007669"/>
    <property type="project" value="UniProtKB-UniRule"/>
</dbReference>
<accession>A0A4V6DUZ7</accession>
<gene>
    <name evidence="5" type="ORF">C1H76_1294</name>
</gene>
<dbReference type="InterPro" id="IPR001394">
    <property type="entry name" value="Peptidase_C19_UCH"/>
</dbReference>
<keyword evidence="3" id="KW-0472">Membrane</keyword>
<feature type="region of interest" description="Disordered" evidence="2">
    <location>
        <begin position="208"/>
        <end position="265"/>
    </location>
</feature>
<comment type="similarity">
    <text evidence="1">Belongs to the peptidase C19 family.</text>
</comment>
<keyword evidence="1" id="KW-0788">Thiol protease</keyword>
<dbReference type="PANTHER" id="PTHR24006:SF904">
    <property type="entry name" value="UBIQUITIN CARBOXYL-TERMINAL HYDROLASE 16"/>
    <property type="match status" value="1"/>
</dbReference>
<feature type="compositionally biased region" description="Basic and acidic residues" evidence="2">
    <location>
        <begin position="514"/>
        <end position="524"/>
    </location>
</feature>
<dbReference type="GO" id="GO:0016579">
    <property type="term" value="P:protein deubiquitination"/>
    <property type="evidence" value="ECO:0007669"/>
    <property type="project" value="InterPro"/>
</dbReference>
<dbReference type="PROSITE" id="PS00973">
    <property type="entry name" value="USP_2"/>
    <property type="match status" value="1"/>
</dbReference>
<evidence type="ECO:0000256" key="2">
    <source>
        <dbReference type="SAM" id="MobiDB-lite"/>
    </source>
</evidence>
<protein>
    <recommendedName>
        <fullName evidence="1">Ubiquitin carboxyl-terminal hydrolase</fullName>
        <ecNumber evidence="1">3.4.19.12</ecNumber>
    </recommendedName>
</protein>
<dbReference type="SUPFAM" id="SSF54001">
    <property type="entry name" value="Cysteine proteinases"/>
    <property type="match status" value="1"/>
</dbReference>
<sequence>MPEKPLQIAAYAAGASLAAVTLVYVFGPTFFLDDDASQSTKSSRKRGIVGLSNPANDCFINSVLQTLAGLPELRLYLIRELHLRSLAPPGIYDVVADDEKEKADENEEGGDVVAPFNRPRDSKVPEWKTRGLQAGLITSALKEMLDALNERPIYKKTLSAGNFVGALEQAFRTRINRSQQDAQEFLQLVTERLAEEFYAGMKARKRARQRKVKGKVGQISPERKVSDSAKEKEGESSSSKPDILDEKLEDPDKDPEENHPSFPFEGKIESQIECTHCKFKPRPALSSFVTLTLHVPQGGNSTSLSTCFDGMLKIEHIDDFKCAKCRMTHALETKKTSLATLSSKLSPTDEPQIRQLRSEISQLQTCIDQDPETAPKDVSLPALSDAPKRKIARHSRIASFPRVLAIHLSRSMWDSTTSSAKNLAKVSFPETLPLGGLLEQVSYRLLGVVTHKGGHNSGHYESFRRQMLREPYLAPVSMGERGLYSQLGTPRGSAMGSPRLRASGSREMGGLGSVDEKGEGEGTHVAEGGSPDAASTLSPVGPSESSSSVASVGKASSRSGVTEETGRSSPSSATTVGTGAGGKEGEKKMDLRRKSSMTRVADRFKGERERKKAKKSSSRWWRISDDKIKECTTKDVLKQEREVYLLFYEIIEPGEAGTG</sequence>
<evidence type="ECO:0000256" key="1">
    <source>
        <dbReference type="RuleBase" id="RU366025"/>
    </source>
</evidence>
<dbReference type="GO" id="GO:0006508">
    <property type="term" value="P:proteolysis"/>
    <property type="evidence" value="ECO:0007669"/>
    <property type="project" value="UniProtKB-KW"/>
</dbReference>
<evidence type="ECO:0000313" key="5">
    <source>
        <dbReference type="EMBL" id="TKX26332.1"/>
    </source>
</evidence>
<evidence type="ECO:0000259" key="4">
    <source>
        <dbReference type="PROSITE" id="PS50235"/>
    </source>
</evidence>
<evidence type="ECO:0000256" key="3">
    <source>
        <dbReference type="SAM" id="Phobius"/>
    </source>
</evidence>
<dbReference type="EMBL" id="PTQR01000013">
    <property type="protein sequence ID" value="TKX26332.1"/>
    <property type="molecule type" value="Genomic_DNA"/>
</dbReference>
<keyword evidence="1 5" id="KW-0378">Hydrolase</keyword>
<feature type="domain" description="USP" evidence="4">
    <location>
        <begin position="49"/>
        <end position="651"/>
    </location>
</feature>
<feature type="compositionally biased region" description="Basic and acidic residues" evidence="2">
    <location>
        <begin position="583"/>
        <end position="593"/>
    </location>
</feature>
<dbReference type="Proteomes" id="UP000308133">
    <property type="component" value="Unassembled WGS sequence"/>
</dbReference>
<comment type="catalytic activity">
    <reaction evidence="1">
        <text>Thiol-dependent hydrolysis of ester, thioester, amide, peptide and isopeptide bonds formed by the C-terminal Gly of ubiquitin (a 76-residue protein attached to proteins as an intracellular targeting signal).</text>
        <dbReference type="EC" id="3.4.19.12"/>
    </reaction>
</comment>
<dbReference type="InterPro" id="IPR050164">
    <property type="entry name" value="Peptidase_C19"/>
</dbReference>
<feature type="compositionally biased region" description="Basic and acidic residues" evidence="2">
    <location>
        <begin position="600"/>
        <end position="610"/>
    </location>
</feature>
<organism evidence="5 6">
    <name type="scientific">Elsinoe australis</name>
    <dbReference type="NCBI Taxonomy" id="40998"/>
    <lineage>
        <taxon>Eukaryota</taxon>
        <taxon>Fungi</taxon>
        <taxon>Dikarya</taxon>
        <taxon>Ascomycota</taxon>
        <taxon>Pezizomycotina</taxon>
        <taxon>Dothideomycetes</taxon>
        <taxon>Dothideomycetidae</taxon>
        <taxon>Myriangiales</taxon>
        <taxon>Elsinoaceae</taxon>
        <taxon>Elsinoe</taxon>
    </lineage>
</organism>
<dbReference type="Gene3D" id="3.90.70.10">
    <property type="entry name" value="Cysteine proteinases"/>
    <property type="match status" value="1"/>
</dbReference>
<comment type="caution">
    <text evidence="5">The sequence shown here is derived from an EMBL/GenBank/DDBJ whole genome shotgun (WGS) entry which is preliminary data.</text>
</comment>
<proteinExistence type="inferred from homology"/>
<dbReference type="PANTHER" id="PTHR24006">
    <property type="entry name" value="UBIQUITIN CARBOXYL-TERMINAL HYDROLASE"/>
    <property type="match status" value="1"/>
</dbReference>
<dbReference type="GO" id="GO:0005634">
    <property type="term" value="C:nucleus"/>
    <property type="evidence" value="ECO:0007669"/>
    <property type="project" value="TreeGrafter"/>
</dbReference>
<keyword evidence="1" id="KW-0645">Protease</keyword>
<evidence type="ECO:0000313" key="6">
    <source>
        <dbReference type="Proteomes" id="UP000308133"/>
    </source>
</evidence>
<reference evidence="5 6" key="1">
    <citation type="submission" date="2018-02" db="EMBL/GenBank/DDBJ databases">
        <title>Draft genome sequences of Elsinoe sp., causing black scab on jojoba.</title>
        <authorList>
            <person name="Stodart B."/>
            <person name="Jeffress S."/>
            <person name="Ash G."/>
            <person name="Arun Chinnappa K."/>
        </authorList>
    </citation>
    <scope>NUCLEOTIDE SEQUENCE [LARGE SCALE GENOMIC DNA]</scope>
    <source>
        <strain evidence="5 6">Hillstone_2</strain>
    </source>
</reference>
<feature type="region of interest" description="Disordered" evidence="2">
    <location>
        <begin position="100"/>
        <end position="120"/>
    </location>
</feature>
<feature type="compositionally biased region" description="Low complexity" evidence="2">
    <location>
        <begin position="538"/>
        <end position="560"/>
    </location>
</feature>
<dbReference type="CDD" id="cd02662">
    <property type="entry name" value="Peptidase_C19F"/>
    <property type="match status" value="1"/>
</dbReference>
<keyword evidence="1" id="KW-0833">Ubl conjugation pathway</keyword>
<dbReference type="InterPro" id="IPR038765">
    <property type="entry name" value="Papain-like_cys_pep_sf"/>
</dbReference>
<dbReference type="PROSITE" id="PS50235">
    <property type="entry name" value="USP_3"/>
    <property type="match status" value="1"/>
</dbReference>
<dbReference type="Pfam" id="PF00443">
    <property type="entry name" value="UCH"/>
    <property type="match status" value="1"/>
</dbReference>
<dbReference type="InterPro" id="IPR018200">
    <property type="entry name" value="USP_CS"/>
</dbReference>
<name>A0A4V6DUZ7_9PEZI</name>
<dbReference type="GO" id="GO:0005829">
    <property type="term" value="C:cytosol"/>
    <property type="evidence" value="ECO:0007669"/>
    <property type="project" value="TreeGrafter"/>
</dbReference>
<dbReference type="InterPro" id="IPR028889">
    <property type="entry name" value="USP"/>
</dbReference>
<keyword evidence="3" id="KW-1133">Transmembrane helix</keyword>
<dbReference type="PROSITE" id="PS00972">
    <property type="entry name" value="USP_1"/>
    <property type="match status" value="1"/>
</dbReference>
<keyword evidence="3" id="KW-0812">Transmembrane</keyword>
<dbReference type="AlphaFoldDB" id="A0A4V6DUZ7"/>
<dbReference type="EC" id="3.4.19.12" evidence="1"/>
<feature type="transmembrane region" description="Helical" evidence="3">
    <location>
        <begin position="12"/>
        <end position="32"/>
    </location>
</feature>
<feature type="region of interest" description="Disordered" evidence="2">
    <location>
        <begin position="483"/>
        <end position="619"/>
    </location>
</feature>
<feature type="compositionally biased region" description="Basic and acidic residues" evidence="2">
    <location>
        <begin position="221"/>
        <end position="235"/>
    </location>
</feature>